<feature type="non-terminal residue" evidence="1">
    <location>
        <position position="113"/>
    </location>
</feature>
<accession>A0AAE0FF19</accession>
<evidence type="ECO:0000313" key="2">
    <source>
        <dbReference type="Proteomes" id="UP001190700"/>
    </source>
</evidence>
<dbReference type="AlphaFoldDB" id="A0AAE0FF19"/>
<protein>
    <submittedName>
        <fullName evidence="1">Uncharacterized protein</fullName>
    </submittedName>
</protein>
<keyword evidence="2" id="KW-1185">Reference proteome</keyword>
<dbReference type="EMBL" id="LGRX02019395">
    <property type="protein sequence ID" value="KAK3258626.1"/>
    <property type="molecule type" value="Genomic_DNA"/>
</dbReference>
<evidence type="ECO:0000313" key="1">
    <source>
        <dbReference type="EMBL" id="KAK3258626.1"/>
    </source>
</evidence>
<gene>
    <name evidence="1" type="ORF">CYMTET_32335</name>
</gene>
<name>A0AAE0FF19_9CHLO</name>
<sequence length="113" mass="13115">MQPLQEFWNTCRGVLPRDTSSFLGPLAHTSSRKHATGPRVLNSLWLSRYSTWHSAKDSKAAQIIASWFPGEDDTQRPLQPEELPLEKNAILILTRYRLADVLKLMLFWKERRP</sequence>
<comment type="caution">
    <text evidence="1">The sequence shown here is derived from an EMBL/GenBank/DDBJ whole genome shotgun (WGS) entry which is preliminary data.</text>
</comment>
<reference evidence="1 2" key="1">
    <citation type="journal article" date="2015" name="Genome Biol. Evol.">
        <title>Comparative Genomics of a Bacterivorous Green Alga Reveals Evolutionary Causalities and Consequences of Phago-Mixotrophic Mode of Nutrition.</title>
        <authorList>
            <person name="Burns J.A."/>
            <person name="Paasch A."/>
            <person name="Narechania A."/>
            <person name="Kim E."/>
        </authorList>
    </citation>
    <scope>NUCLEOTIDE SEQUENCE [LARGE SCALE GENOMIC DNA]</scope>
    <source>
        <strain evidence="1 2">PLY_AMNH</strain>
    </source>
</reference>
<dbReference type="Proteomes" id="UP001190700">
    <property type="component" value="Unassembled WGS sequence"/>
</dbReference>
<proteinExistence type="predicted"/>
<organism evidence="1 2">
    <name type="scientific">Cymbomonas tetramitiformis</name>
    <dbReference type="NCBI Taxonomy" id="36881"/>
    <lineage>
        <taxon>Eukaryota</taxon>
        <taxon>Viridiplantae</taxon>
        <taxon>Chlorophyta</taxon>
        <taxon>Pyramimonadophyceae</taxon>
        <taxon>Pyramimonadales</taxon>
        <taxon>Pyramimonadaceae</taxon>
        <taxon>Cymbomonas</taxon>
    </lineage>
</organism>